<dbReference type="InParanoid" id="A0A6J2Y4S2"/>
<dbReference type="PROSITE" id="PS00028">
    <property type="entry name" value="ZINC_FINGER_C2H2_1"/>
    <property type="match status" value="1"/>
</dbReference>
<dbReference type="OrthoDB" id="6779523at2759"/>
<dbReference type="KEGG" id="soy:115883721"/>
<proteinExistence type="predicted"/>
<dbReference type="PANTHER" id="PTHR31912">
    <property type="entry name" value="IP13529P"/>
    <property type="match status" value="1"/>
</dbReference>
<accession>A0A6J2Y4S2</accession>
<dbReference type="RefSeq" id="XP_030757984.1">
    <property type="nucleotide sequence ID" value="XM_030902124.1"/>
</dbReference>
<evidence type="ECO:0000313" key="4">
    <source>
        <dbReference type="RefSeq" id="XP_030757984.1"/>
    </source>
</evidence>
<dbReference type="GeneID" id="115883721"/>
<organism evidence="3 4">
    <name type="scientific">Sitophilus oryzae</name>
    <name type="common">Rice weevil</name>
    <name type="synonym">Curculio oryzae</name>
    <dbReference type="NCBI Taxonomy" id="7048"/>
    <lineage>
        <taxon>Eukaryota</taxon>
        <taxon>Metazoa</taxon>
        <taxon>Ecdysozoa</taxon>
        <taxon>Arthropoda</taxon>
        <taxon>Hexapoda</taxon>
        <taxon>Insecta</taxon>
        <taxon>Pterygota</taxon>
        <taxon>Neoptera</taxon>
        <taxon>Endopterygota</taxon>
        <taxon>Coleoptera</taxon>
        <taxon>Polyphaga</taxon>
        <taxon>Cucujiformia</taxon>
        <taxon>Curculionidae</taxon>
        <taxon>Dryophthorinae</taxon>
        <taxon>Sitophilus</taxon>
    </lineage>
</organism>
<dbReference type="GO" id="GO:0008270">
    <property type="term" value="F:zinc ion binding"/>
    <property type="evidence" value="ECO:0007669"/>
    <property type="project" value="UniProtKB-KW"/>
</dbReference>
<reference evidence="4" key="1">
    <citation type="submission" date="2025-08" db="UniProtKB">
        <authorList>
            <consortium name="RefSeq"/>
        </authorList>
    </citation>
    <scope>IDENTIFICATION</scope>
    <source>
        <tissue evidence="4">Gonads</tissue>
    </source>
</reference>
<dbReference type="InterPro" id="IPR013087">
    <property type="entry name" value="Znf_C2H2_type"/>
</dbReference>
<name>A0A6J2Y4S2_SITOR</name>
<protein>
    <submittedName>
        <fullName evidence="4">Uncharacterized protein LOC115883721 isoform X1</fullName>
    </submittedName>
</protein>
<sequence length="831" mass="97357">MLCFVCKTNHSNLEKLVRHFKCCHNLNSNSTFRCYECGQCFQNLSSFKRHMNRKHLVDEVLVNCTDKGNDDFTINMDIPVTSDNSLLSDSNCPRSVFVDNKTPGDKIDEEIQNEPEQFNFDSLHKKVENAALQFLLSLHNNDNFTRKDVLQIQNIANGYLLEPLLDMFMNFAKCNIQYQNPALYNEMSSLISNCRNPFKAFSSDYLFHKILTNKGCVNTLKEITINNEVRPVHRAGNLITQETKIKGIVMPLKFQFKAFFEKNKLLEPTLAYMKDLEVNNTFTNFMQGELWKNKIKLYPGKITIPFFLYIDDFEINNPLGSHSSKHSVCNIYYSFPCLPVQESKLENIFYAGVIKSNDLKTFGNENCFEYLIEVLKDLEINGILIESHDNKSANVHFILGLVIGDNLGLNSFLDFSKSFSSNYFCRLCRASKADTQKMSYENTELNRTVENYELDASNTNSMMGISKISLLNNIPSFHVVTNYYADVMHDLFEGICHYDLCHIIEYFITMKYFDLDGLNDRKQNFEYGPIDINTICGKIEPHHLKKRKLKMSAREMMTFILYFPIMIGDLVPSDDTVWRFLVNFVEIIDILLCFEIDVPNILLLENKIKDHNRDYTALFNDTLKPKHHLLTHYPKIIRQSGPLRKLWCFKFESKHRQFKIYSHCITSRKNICLTLAKKYELKFAFQIMNTKNFFSLKGLICDENFRVQSNYQNIIRHKLNFFEGFIEFYSRIYYQGIEYRCHYYLPVYNNDILLYVILDIVILEKKPPIFFCQKLLNVRYDPHLLAYEIDPTNLGEFSLIFTEKILGPPITLIKTARGKNMLRIKEYYKNI</sequence>
<dbReference type="PANTHER" id="PTHR31912:SF34">
    <property type="entry name" value="NOTOCHORD-RELATED PROTEIN"/>
    <property type="match status" value="1"/>
</dbReference>
<evidence type="ECO:0000259" key="2">
    <source>
        <dbReference type="PROSITE" id="PS50157"/>
    </source>
</evidence>
<dbReference type="PROSITE" id="PS50157">
    <property type="entry name" value="ZINC_FINGER_C2H2_2"/>
    <property type="match status" value="1"/>
</dbReference>
<dbReference type="Gene3D" id="3.30.160.60">
    <property type="entry name" value="Classic Zinc Finger"/>
    <property type="match status" value="1"/>
</dbReference>
<feature type="domain" description="C2H2-type" evidence="2">
    <location>
        <begin position="32"/>
        <end position="60"/>
    </location>
</feature>
<keyword evidence="3" id="KW-1185">Reference proteome</keyword>
<keyword evidence="1" id="KW-0479">Metal-binding</keyword>
<keyword evidence="1" id="KW-0862">Zinc</keyword>
<gene>
    <name evidence="4" type="primary">LOC115883721</name>
</gene>
<dbReference type="AlphaFoldDB" id="A0A6J2Y4S2"/>
<dbReference type="Proteomes" id="UP000504635">
    <property type="component" value="Unplaced"/>
</dbReference>
<keyword evidence="1" id="KW-0863">Zinc-finger</keyword>
<evidence type="ECO:0000313" key="3">
    <source>
        <dbReference type="Proteomes" id="UP000504635"/>
    </source>
</evidence>
<evidence type="ECO:0000256" key="1">
    <source>
        <dbReference type="PROSITE-ProRule" id="PRU00042"/>
    </source>
</evidence>